<evidence type="ECO:0000313" key="3">
    <source>
        <dbReference type="Proteomes" id="UP000324629"/>
    </source>
</evidence>
<feature type="compositionally biased region" description="Polar residues" evidence="1">
    <location>
        <begin position="76"/>
        <end position="91"/>
    </location>
</feature>
<proteinExistence type="predicted"/>
<organism evidence="2 3">
    <name type="scientific">Paragonimus westermani</name>
    <dbReference type="NCBI Taxonomy" id="34504"/>
    <lineage>
        <taxon>Eukaryota</taxon>
        <taxon>Metazoa</taxon>
        <taxon>Spiralia</taxon>
        <taxon>Lophotrochozoa</taxon>
        <taxon>Platyhelminthes</taxon>
        <taxon>Trematoda</taxon>
        <taxon>Digenea</taxon>
        <taxon>Plagiorchiida</taxon>
        <taxon>Troglotremata</taxon>
        <taxon>Troglotrematidae</taxon>
        <taxon>Paragonimus</taxon>
    </lineage>
</organism>
<evidence type="ECO:0000256" key="1">
    <source>
        <dbReference type="SAM" id="MobiDB-lite"/>
    </source>
</evidence>
<sequence length="117" mass="13359">MTIVFTVYEPLLFTSYPYNATSAINPDKTEEYLAWMRGRRSSLDISWECLNAVRPELVRVKAEEPAQQSQMQQPQTILHQVQQPQQSTPHVTESDTLDQFQSSDDLNAIVTSDLNSL</sequence>
<keyword evidence="3" id="KW-1185">Reference proteome</keyword>
<feature type="region of interest" description="Disordered" evidence="1">
    <location>
        <begin position="62"/>
        <end position="104"/>
    </location>
</feature>
<dbReference type="EMBL" id="QNGE01003660">
    <property type="protein sequence ID" value="KAA3673761.1"/>
    <property type="molecule type" value="Genomic_DNA"/>
</dbReference>
<comment type="caution">
    <text evidence="2">The sequence shown here is derived from an EMBL/GenBank/DDBJ whole genome shotgun (WGS) entry which is preliminary data.</text>
</comment>
<accession>A0A5J4NDM2</accession>
<evidence type="ECO:0000313" key="2">
    <source>
        <dbReference type="EMBL" id="KAA3673761.1"/>
    </source>
</evidence>
<gene>
    <name evidence="2" type="ORF">DEA37_0004451</name>
</gene>
<reference evidence="2 3" key="1">
    <citation type="journal article" date="2019" name="Gigascience">
        <title>Whole-genome sequence of the oriental lung fluke Paragonimus westermani.</title>
        <authorList>
            <person name="Oey H."/>
            <person name="Zakrzewski M."/>
            <person name="Narain K."/>
            <person name="Devi K.R."/>
            <person name="Agatsuma T."/>
            <person name="Nawaratna S."/>
            <person name="Gobert G.N."/>
            <person name="Jones M.K."/>
            <person name="Ragan M.A."/>
            <person name="McManus D.P."/>
            <person name="Krause L."/>
        </authorList>
    </citation>
    <scope>NUCLEOTIDE SEQUENCE [LARGE SCALE GENOMIC DNA]</scope>
    <source>
        <strain evidence="2 3">IND2009</strain>
    </source>
</reference>
<name>A0A5J4NDM2_9TREM</name>
<dbReference type="AlphaFoldDB" id="A0A5J4NDM2"/>
<dbReference type="Proteomes" id="UP000324629">
    <property type="component" value="Unassembled WGS sequence"/>
</dbReference>
<protein>
    <submittedName>
        <fullName evidence="2">Uncharacterized protein</fullName>
    </submittedName>
</protein>